<dbReference type="PANTHER" id="PTHR11439:SF517">
    <property type="entry name" value="CYSTEINE-RICH RLK (RECEPTOR-LIKE PROTEIN KINASE) 8"/>
    <property type="match status" value="1"/>
</dbReference>
<evidence type="ECO:0000313" key="3">
    <source>
        <dbReference type="EMBL" id="GEX51767.1"/>
    </source>
</evidence>
<feature type="compositionally biased region" description="Basic residues" evidence="1">
    <location>
        <begin position="67"/>
        <end position="77"/>
    </location>
</feature>
<reference evidence="3" key="1">
    <citation type="journal article" date="2019" name="Sci. Rep.">
        <title>Draft genome of Tanacetum cinerariifolium, the natural source of mosquito coil.</title>
        <authorList>
            <person name="Yamashiro T."/>
            <person name="Shiraishi A."/>
            <person name="Satake H."/>
            <person name="Nakayama K."/>
        </authorList>
    </citation>
    <scope>NUCLEOTIDE SEQUENCE</scope>
</reference>
<dbReference type="PANTHER" id="PTHR11439">
    <property type="entry name" value="GAG-POL-RELATED RETROTRANSPOSON"/>
    <property type="match status" value="1"/>
</dbReference>
<comment type="caution">
    <text evidence="3">The sequence shown here is derived from an EMBL/GenBank/DDBJ whole genome shotgun (WGS) entry which is preliminary data.</text>
</comment>
<dbReference type="SUPFAM" id="SSF56672">
    <property type="entry name" value="DNA/RNA polymerases"/>
    <property type="match status" value="1"/>
</dbReference>
<name>A0A699H7I8_TANCI</name>
<sequence length="1216" mass="138581">MLGYLFGLLYGEYYATSSQEVSDNSVVNTLDNENTSSSSSIVVEQDDAPKIVSSSEEQDPSNMHEFHQKHRSTDKRAKNHPIEQVIGDPLKSIIKRKTLQTDAEVYMYALIVSTIEPKNIKAAMLDYSWIESMQDELNQFKRLDVWELIECLIGKNIIAVKWMWKNKTDVENTVIQNKSRLVAKGYGQEEGIDFEELFAPVARLEAARIFVAYAAHKNFPIYQMNVKTTFLNGPLKEEVFVRQPDGFVDTDFPNHVYRLKKALYGLKQAPRAWYDKLSSFLIEHHFTKGMEKCDTVSTPMATTKLDTDLQARPTKKHLKEVKRIFRYLIQTINIGLWYLKDFGFELIAYSDADHAGCNDDCKSTSRGIQFLGEKLVSWSSKKQDITTISNAEVEYSAIAICCNLVQHLRTKHINIHHHFINEHVEKGTIELYFVGTKYQLADLCTKALPKERFDYLVHRIVFHKAQHVIPAAQLVPKYHSTKRCNNYALLQSIPCSPECKIVGQILLDHPLSYALTTTADIPAGYLQQFWRTVSKVHVETPDNPFVAPVNIKTIKAFMNKVVYQGVADKVLRRLGSVFTSVYAVKLKHKFHFYKVYKAGKRLIYAKRNKAISLGKVKVPQTLKYKGGQLNVAFVLEVENFTNWKTRFMCHIIGIEPQFENIISKDPFISMAVGQKKPEAQWIADVRKAADLYLRLKSLIMSVLSDNQMNSDFQDSPDDEEDTRSSHKYLNDLEEEYEERALLEKSKKILQERYSKHKPKLRPTKDFEAKYNKVKAKLALLSSSSSTSKASMVKNKSLIAEAYEWDKEEVSLDDNEMVEVKVLMALAEENDVVRKEGARNGEWVKISMRKVHTLLKMEDNDDRKVCLDYLCIDLNYVEEQRTTDYDSADASLVCSIPLPPTRKLDGVEPISGPKTIKSILRSKSTFKAKALKDVTINEPSLAFAKGNKSSLALKVHSAPPASKLKNHLGKFYEKADDGYLLGYSLIFKAFRVFNTRRQQTKEIYIITFDELPEVIKFSKPSVDNISIAESERYPPDECLHPYEPSQRYQTNINDVSFIEAYECHEPVVLETEVSSDQNDQPIQNDEIISEHLSSLNTEETSAQNTTIPSLPLHVPSMVTLAPQDRWSQDKHIEFVNIIGNPGAGILTRALAKQLSTASAHECLCVDFLSKEEPKKVSEALKHPGWVDVIQDEPNQFVKNKVLTLVPAPYGKTIIGSR</sequence>
<dbReference type="InterPro" id="IPR013103">
    <property type="entry name" value="RVT_2"/>
</dbReference>
<protein>
    <submittedName>
        <fullName evidence="3">Retrovirus-related Pol polyprotein from transposon TNT 1-94</fullName>
    </submittedName>
</protein>
<gene>
    <name evidence="3" type="ORF">Tci_323742</name>
</gene>
<feature type="domain" description="Reverse transcriptase Ty1/copia-type" evidence="2">
    <location>
        <begin position="144"/>
        <end position="288"/>
    </location>
</feature>
<evidence type="ECO:0000259" key="2">
    <source>
        <dbReference type="Pfam" id="PF07727"/>
    </source>
</evidence>
<evidence type="ECO:0000256" key="1">
    <source>
        <dbReference type="SAM" id="MobiDB-lite"/>
    </source>
</evidence>
<dbReference type="Pfam" id="PF07727">
    <property type="entry name" value="RVT_2"/>
    <property type="match status" value="1"/>
</dbReference>
<feature type="region of interest" description="Disordered" evidence="1">
    <location>
        <begin position="30"/>
        <end position="77"/>
    </location>
</feature>
<organism evidence="3">
    <name type="scientific">Tanacetum cinerariifolium</name>
    <name type="common">Dalmatian daisy</name>
    <name type="synonym">Chrysanthemum cinerariifolium</name>
    <dbReference type="NCBI Taxonomy" id="118510"/>
    <lineage>
        <taxon>Eukaryota</taxon>
        <taxon>Viridiplantae</taxon>
        <taxon>Streptophyta</taxon>
        <taxon>Embryophyta</taxon>
        <taxon>Tracheophyta</taxon>
        <taxon>Spermatophyta</taxon>
        <taxon>Magnoliopsida</taxon>
        <taxon>eudicotyledons</taxon>
        <taxon>Gunneridae</taxon>
        <taxon>Pentapetalae</taxon>
        <taxon>asterids</taxon>
        <taxon>campanulids</taxon>
        <taxon>Asterales</taxon>
        <taxon>Asteraceae</taxon>
        <taxon>Asteroideae</taxon>
        <taxon>Anthemideae</taxon>
        <taxon>Anthemidinae</taxon>
        <taxon>Tanacetum</taxon>
    </lineage>
</organism>
<accession>A0A699H7I8</accession>
<dbReference type="AlphaFoldDB" id="A0A699H7I8"/>
<dbReference type="InterPro" id="IPR043502">
    <property type="entry name" value="DNA/RNA_pol_sf"/>
</dbReference>
<proteinExistence type="predicted"/>
<dbReference type="CDD" id="cd09272">
    <property type="entry name" value="RNase_HI_RT_Ty1"/>
    <property type="match status" value="1"/>
</dbReference>
<feature type="compositionally biased region" description="Polar residues" evidence="1">
    <location>
        <begin position="30"/>
        <end position="42"/>
    </location>
</feature>
<dbReference type="EMBL" id="BKCJ010113027">
    <property type="protein sequence ID" value="GEX51767.1"/>
    <property type="molecule type" value="Genomic_DNA"/>
</dbReference>